<proteinExistence type="predicted"/>
<evidence type="ECO:0000313" key="2">
    <source>
        <dbReference type="Proteomes" id="UP000608522"/>
    </source>
</evidence>
<reference evidence="2" key="1">
    <citation type="submission" date="2023-07" db="EMBL/GenBank/DDBJ databases">
        <title>Whole genome shotgun sequence of Streptomyces spororaveus NBRC 15456.</title>
        <authorList>
            <person name="Komaki H."/>
            <person name="Tamura T."/>
        </authorList>
    </citation>
    <scope>NUCLEOTIDE SEQUENCE [LARGE SCALE GENOMIC DNA]</scope>
    <source>
        <strain evidence="2">NBRC 15456</strain>
    </source>
</reference>
<accession>A0ABQ3TPW4</accession>
<keyword evidence="2" id="KW-1185">Reference proteome</keyword>
<dbReference type="Proteomes" id="UP000608522">
    <property type="component" value="Unassembled WGS sequence"/>
</dbReference>
<protein>
    <submittedName>
        <fullName evidence="1">Uncharacterized protein</fullName>
    </submittedName>
</protein>
<dbReference type="EMBL" id="BNED01000005">
    <property type="protein sequence ID" value="GHI82441.1"/>
    <property type="molecule type" value="Genomic_DNA"/>
</dbReference>
<evidence type="ECO:0000313" key="1">
    <source>
        <dbReference type="EMBL" id="GHI82441.1"/>
    </source>
</evidence>
<gene>
    <name evidence="1" type="ORF">Sspor_80020</name>
</gene>
<dbReference type="RefSeq" id="WP_202203368.1">
    <property type="nucleotide sequence ID" value="NZ_BAAATO010000015.1"/>
</dbReference>
<name>A0ABQ3TPW4_9ACTN</name>
<sequence>MEDVFDLTGRPPRGWMHALFGAGPYGEDVGRCVPGPPAPESVPVPLPGGGEYVYLLVKVASWSDPEDPIAVYSATGPVPVPPLSALERSWLERRKGRRTPS</sequence>
<organism evidence="1 2">
    <name type="scientific">Streptomyces spororaveus</name>
    <dbReference type="NCBI Taxonomy" id="284039"/>
    <lineage>
        <taxon>Bacteria</taxon>
        <taxon>Bacillati</taxon>
        <taxon>Actinomycetota</taxon>
        <taxon>Actinomycetes</taxon>
        <taxon>Kitasatosporales</taxon>
        <taxon>Streptomycetaceae</taxon>
        <taxon>Streptomyces</taxon>
    </lineage>
</organism>
<comment type="caution">
    <text evidence="1">The sequence shown here is derived from an EMBL/GenBank/DDBJ whole genome shotgun (WGS) entry which is preliminary data.</text>
</comment>